<dbReference type="EMBL" id="KN881650">
    <property type="protein sequence ID" value="KIY51456.1"/>
    <property type="molecule type" value="Genomic_DNA"/>
</dbReference>
<sequence length="1438" mass="160408">MDRKRAFQEAFRTGSLRPCNICTKNYSDHNNFLLPCSCLLPKIEDDAVIKMVMAFNANDIDHSFLVWVCRACQKKERKNRDAMQRRAQVEAPAPPPRRSSPEIIVVDSDDDVVMLDPQVISTMQAKLNARAANGKSANVTDYPEPSSSRLPTSASGRHFPATESLQRDGLPMREARAASSPSPASSSGIKSRRSRTVIVHDRRGKLGSGISHTSITGSPPGSVTSPKFEQESGVTTRVDDNDAGNERPDSLMTESVATDTSDTVRSSRPNVQVPDSTVDSGVTLFSPPWSEGEQILVRRWKRVARAIPVPEEGVSLAFTWMLAPNTLWDRKPQADSERERDRKSRVPRQRVSETEDVLSSNLLSRAGGPIFTAARRSLCTSDERKSVSYGPHVREWVVLCTQPTRLWIRGIAHYVLKPSLSQATAQHIRCLLARELGQEDYTRRAIPADAGKFDVGRSGPRRQYVNMHLGDGFKSSGPCSNCIEFDFECSYGFATDEPLSTTRRAPSRTLVRALRRRIYALEAIIRKRCPDIDLSADFPEDSSPASQTTAPVPPTTSSGISTSQVEGSALTDGSAENGDTEAWDESAMKGMSIDSTKYCYLGNACGVHLYRVAQKCKRDFLGREDDFDNGRPEFWSPRSWEVFSSPPITYTFPEPDLMRVLVDLYFNRMSLHFPLLHRPTFEHMLYTQKLHLTNDSFGAVVLVVCSVGATMTNDPSAHMAGWAWFHQVRFGPHRPLVTQPSLHDVQFYAIAAHFVSAGSTPQMAWPLLGYALRTLVVLDRICSAAWGRTPMADIDEFDLPYPLEVDDEYWMHGFTQPDGMHSLVSAFVAHIRLSAIQYKAMKILYSPQNLSNKTAKIWDDDVIIGLDSDLNRWLEDLPPHLRWNADNPNIAFYNQSAYLTSYYHYVRMFVHQTNVRRCSFQTSPSLNVCTNAARTCVRISEAYIKRHRRGHPFTGVSVFFSGLMLVISAWYQRKSLSTSLMLINDTRLCLDVLHSLENESHPAGRLWDLLLEVSIDPLQSSIPRMHSTPIQWQDGAMSSPVSPQMWTWARQLDAVCGQYTVMPPSSATDGSSDDIEAAARMPTELIVSTFSPSSQFLPWETMPLYNPALLPPLDENLWATLNEISQSTSLNLDTEVDPGSSDLQLQNLGLRGGNWYFQVVLNSRLAKDGVSPRGGVNFPSSSSWTSPAVVYSGTSTDVAVPCHCFHPLCPTMPPVVRFDDYDSSPTDHLSDVLTSTITPEDLPASHFGGNWLIHDFEKNAVLSNPDGMPPFDFDETLSIPFHTLPHQEHSMPSIAHHSVHSLRVEPHGWHRSSYDITPYIGLLAGAIVAGTVFALLLAVIAVPLARWCYRRRARIYESSSDDVIEDCYASIDLSAHKLLNSDDQDSNVLPLLVEGDVLRERCNSEDTLCDSLDDVVRFVNSYSHVQYQAVIPPDAHFS</sequence>
<keyword evidence="3" id="KW-0812">Transmembrane</keyword>
<dbReference type="Proteomes" id="UP000054144">
    <property type="component" value="Unassembled WGS sequence"/>
</dbReference>
<dbReference type="GO" id="GO:0008270">
    <property type="term" value="F:zinc ion binding"/>
    <property type="evidence" value="ECO:0007669"/>
    <property type="project" value="InterPro"/>
</dbReference>
<keyword evidence="1" id="KW-0539">Nucleus</keyword>
<name>A0A0D7AJH6_9AGAR</name>
<feature type="compositionally biased region" description="Basic and acidic residues" evidence="2">
    <location>
        <begin position="78"/>
        <end position="88"/>
    </location>
</feature>
<feature type="compositionally biased region" description="Low complexity" evidence="2">
    <location>
        <begin position="177"/>
        <end position="189"/>
    </location>
</feature>
<reference evidence="4 5" key="1">
    <citation type="journal article" date="2015" name="Fungal Genet. Biol.">
        <title>Evolution of novel wood decay mechanisms in Agaricales revealed by the genome sequences of Fistulina hepatica and Cylindrobasidium torrendii.</title>
        <authorList>
            <person name="Floudas D."/>
            <person name="Held B.W."/>
            <person name="Riley R."/>
            <person name="Nagy L.G."/>
            <person name="Koehler G."/>
            <person name="Ransdell A.S."/>
            <person name="Younus H."/>
            <person name="Chow J."/>
            <person name="Chiniquy J."/>
            <person name="Lipzen A."/>
            <person name="Tritt A."/>
            <person name="Sun H."/>
            <person name="Haridas S."/>
            <person name="LaButti K."/>
            <person name="Ohm R.A."/>
            <person name="Kues U."/>
            <person name="Blanchette R.A."/>
            <person name="Grigoriev I.V."/>
            <person name="Minto R.E."/>
            <person name="Hibbett D.S."/>
        </authorList>
    </citation>
    <scope>NUCLEOTIDE SEQUENCE [LARGE SCALE GENOMIC DNA]</scope>
    <source>
        <strain evidence="4 5">ATCC 64428</strain>
    </source>
</reference>
<feature type="compositionally biased region" description="Polar residues" evidence="2">
    <location>
        <begin position="543"/>
        <end position="566"/>
    </location>
</feature>
<keyword evidence="5" id="KW-1185">Reference proteome</keyword>
<evidence type="ECO:0000313" key="4">
    <source>
        <dbReference type="EMBL" id="KIY51456.1"/>
    </source>
</evidence>
<evidence type="ECO:0000313" key="5">
    <source>
        <dbReference type="Proteomes" id="UP000054144"/>
    </source>
</evidence>
<accession>A0A0D7AJH6</accession>
<organism evidence="4 5">
    <name type="scientific">Fistulina hepatica ATCC 64428</name>
    <dbReference type="NCBI Taxonomy" id="1128425"/>
    <lineage>
        <taxon>Eukaryota</taxon>
        <taxon>Fungi</taxon>
        <taxon>Dikarya</taxon>
        <taxon>Basidiomycota</taxon>
        <taxon>Agaricomycotina</taxon>
        <taxon>Agaricomycetes</taxon>
        <taxon>Agaricomycetidae</taxon>
        <taxon>Agaricales</taxon>
        <taxon>Fistulinaceae</taxon>
        <taxon>Fistulina</taxon>
    </lineage>
</organism>
<dbReference type="OrthoDB" id="4456959at2759"/>
<keyword evidence="3" id="KW-1133">Transmembrane helix</keyword>
<feature type="region of interest" description="Disordered" evidence="2">
    <location>
        <begin position="131"/>
        <end position="279"/>
    </location>
</feature>
<proteinExistence type="predicted"/>
<feature type="compositionally biased region" description="Polar residues" evidence="2">
    <location>
        <begin position="219"/>
        <end position="235"/>
    </location>
</feature>
<feature type="compositionally biased region" description="Polar residues" evidence="2">
    <location>
        <begin position="135"/>
        <end position="155"/>
    </location>
</feature>
<dbReference type="GO" id="GO:0003677">
    <property type="term" value="F:DNA binding"/>
    <property type="evidence" value="ECO:0007669"/>
    <property type="project" value="InterPro"/>
</dbReference>
<dbReference type="PANTHER" id="PTHR46910">
    <property type="entry name" value="TRANSCRIPTION FACTOR PDR1"/>
    <property type="match status" value="1"/>
</dbReference>
<dbReference type="PANTHER" id="PTHR46910:SF38">
    <property type="entry name" value="ZN(2)-C6 FUNGAL-TYPE DOMAIN-CONTAINING PROTEIN"/>
    <property type="match status" value="1"/>
</dbReference>
<feature type="compositionally biased region" description="Basic and acidic residues" evidence="2">
    <location>
        <begin position="237"/>
        <end position="249"/>
    </location>
</feature>
<evidence type="ECO:0000256" key="3">
    <source>
        <dbReference type="SAM" id="Phobius"/>
    </source>
</evidence>
<evidence type="ECO:0000256" key="1">
    <source>
        <dbReference type="ARBA" id="ARBA00023242"/>
    </source>
</evidence>
<dbReference type="CDD" id="cd12148">
    <property type="entry name" value="fungal_TF_MHR"/>
    <property type="match status" value="1"/>
</dbReference>
<dbReference type="GO" id="GO:0006351">
    <property type="term" value="P:DNA-templated transcription"/>
    <property type="evidence" value="ECO:0007669"/>
    <property type="project" value="InterPro"/>
</dbReference>
<keyword evidence="3" id="KW-0472">Membrane</keyword>
<feature type="region of interest" description="Disordered" evidence="2">
    <location>
        <begin position="330"/>
        <end position="353"/>
    </location>
</feature>
<protein>
    <submittedName>
        <fullName evidence="4">Uncharacterized protein</fullName>
    </submittedName>
</protein>
<dbReference type="InterPro" id="IPR050987">
    <property type="entry name" value="AtrR-like"/>
</dbReference>
<dbReference type="GO" id="GO:0003700">
    <property type="term" value="F:DNA-binding transcription factor activity"/>
    <property type="evidence" value="ECO:0007669"/>
    <property type="project" value="InterPro"/>
</dbReference>
<feature type="region of interest" description="Disordered" evidence="2">
    <location>
        <begin position="78"/>
        <end position="103"/>
    </location>
</feature>
<evidence type="ECO:0000256" key="2">
    <source>
        <dbReference type="SAM" id="MobiDB-lite"/>
    </source>
</evidence>
<feature type="compositionally biased region" description="Low complexity" evidence="2">
    <location>
        <begin position="208"/>
        <end position="218"/>
    </location>
</feature>
<feature type="compositionally biased region" description="Basic and acidic residues" evidence="2">
    <location>
        <begin position="330"/>
        <end position="344"/>
    </location>
</feature>
<feature type="transmembrane region" description="Helical" evidence="3">
    <location>
        <begin position="1319"/>
        <end position="1345"/>
    </location>
</feature>
<feature type="compositionally biased region" description="Polar residues" evidence="2">
    <location>
        <begin position="252"/>
        <end position="279"/>
    </location>
</feature>
<feature type="region of interest" description="Disordered" evidence="2">
    <location>
        <begin position="536"/>
        <end position="582"/>
    </location>
</feature>
<gene>
    <name evidence="4" type="ORF">FISHEDRAFT_56609</name>
</gene>